<evidence type="ECO:0000256" key="5">
    <source>
        <dbReference type="ARBA" id="ARBA00022741"/>
    </source>
</evidence>
<dbReference type="InterPro" id="IPR000014">
    <property type="entry name" value="PAS"/>
</dbReference>
<comment type="catalytic activity">
    <reaction evidence="1">
        <text>ATP + protein L-histidine = ADP + protein N-phospho-L-histidine.</text>
        <dbReference type="EC" id="2.7.13.3"/>
    </reaction>
</comment>
<organism evidence="14 15">
    <name type="scientific">Nitrosopumilus adriaticus</name>
    <dbReference type="NCBI Taxonomy" id="1580092"/>
    <lineage>
        <taxon>Archaea</taxon>
        <taxon>Nitrososphaerota</taxon>
        <taxon>Nitrososphaeria</taxon>
        <taxon>Nitrosopumilales</taxon>
        <taxon>Nitrosopumilaceae</taxon>
        <taxon>Nitrosopumilus</taxon>
    </lineage>
</organism>
<keyword evidence="6 14" id="KW-0418">Kinase</keyword>
<evidence type="ECO:0000259" key="10">
    <source>
        <dbReference type="PROSITE" id="PS50109"/>
    </source>
</evidence>
<accession>A0A0D5BZS2</accession>
<dbReference type="PROSITE" id="PS50113">
    <property type="entry name" value="PAC"/>
    <property type="match status" value="1"/>
</dbReference>
<dbReference type="PANTHER" id="PTHR43065">
    <property type="entry name" value="SENSOR HISTIDINE KINASE"/>
    <property type="match status" value="1"/>
</dbReference>
<dbReference type="Pfam" id="PF02518">
    <property type="entry name" value="HATPase_c"/>
    <property type="match status" value="1"/>
</dbReference>
<gene>
    <name evidence="14" type="ORF">NADRNF5_0257</name>
</gene>
<feature type="transmembrane region" description="Helical" evidence="9">
    <location>
        <begin position="197"/>
        <end position="222"/>
    </location>
</feature>
<dbReference type="PROSITE" id="PS50109">
    <property type="entry name" value="HIS_KIN"/>
    <property type="match status" value="1"/>
</dbReference>
<evidence type="ECO:0000259" key="13">
    <source>
        <dbReference type="PROSITE" id="PS50885"/>
    </source>
</evidence>
<dbReference type="SMART" id="SM00086">
    <property type="entry name" value="PAC"/>
    <property type="match status" value="1"/>
</dbReference>
<dbReference type="NCBIfam" id="TIGR00229">
    <property type="entry name" value="sensory_box"/>
    <property type="match status" value="1"/>
</dbReference>
<dbReference type="InterPro" id="IPR000700">
    <property type="entry name" value="PAS-assoc_C"/>
</dbReference>
<keyword evidence="8" id="KW-0902">Two-component regulatory system</keyword>
<evidence type="ECO:0000313" key="14">
    <source>
        <dbReference type="EMBL" id="AJW69956.1"/>
    </source>
</evidence>
<dbReference type="SMART" id="SM00387">
    <property type="entry name" value="HATPase_c"/>
    <property type="match status" value="1"/>
</dbReference>
<dbReference type="Gene3D" id="1.10.287.130">
    <property type="match status" value="1"/>
</dbReference>
<dbReference type="PANTHER" id="PTHR43065:SF10">
    <property type="entry name" value="PEROXIDE STRESS-ACTIVATED HISTIDINE KINASE MAK3"/>
    <property type="match status" value="1"/>
</dbReference>
<protein>
    <recommendedName>
        <fullName evidence="2">histidine kinase</fullName>
        <ecNumber evidence="2">2.7.13.3</ecNumber>
    </recommendedName>
</protein>
<evidence type="ECO:0000256" key="2">
    <source>
        <dbReference type="ARBA" id="ARBA00012438"/>
    </source>
</evidence>
<feature type="domain" description="HAMP" evidence="13">
    <location>
        <begin position="224"/>
        <end position="276"/>
    </location>
</feature>
<dbReference type="SUPFAM" id="SSF55785">
    <property type="entry name" value="PYP-like sensor domain (PAS domain)"/>
    <property type="match status" value="1"/>
</dbReference>
<dbReference type="InterPro" id="IPR003594">
    <property type="entry name" value="HATPase_dom"/>
</dbReference>
<dbReference type="Proteomes" id="UP000032408">
    <property type="component" value="Chromosome"/>
</dbReference>
<dbReference type="GO" id="GO:0016020">
    <property type="term" value="C:membrane"/>
    <property type="evidence" value="ECO:0007669"/>
    <property type="project" value="InterPro"/>
</dbReference>
<keyword evidence="5" id="KW-0547">Nucleotide-binding</keyword>
<feature type="domain" description="PAC" evidence="12">
    <location>
        <begin position="356"/>
        <end position="408"/>
    </location>
</feature>
<feature type="domain" description="PAS" evidence="11">
    <location>
        <begin position="283"/>
        <end position="327"/>
    </location>
</feature>
<evidence type="ECO:0000256" key="8">
    <source>
        <dbReference type="ARBA" id="ARBA00023012"/>
    </source>
</evidence>
<dbReference type="InterPro" id="IPR001610">
    <property type="entry name" value="PAC"/>
</dbReference>
<dbReference type="InterPro" id="IPR003660">
    <property type="entry name" value="HAMP_dom"/>
</dbReference>
<proteinExistence type="predicted"/>
<evidence type="ECO:0000256" key="7">
    <source>
        <dbReference type="ARBA" id="ARBA00022840"/>
    </source>
</evidence>
<dbReference type="Pfam" id="PF00512">
    <property type="entry name" value="HisKA"/>
    <property type="match status" value="1"/>
</dbReference>
<dbReference type="AlphaFoldDB" id="A0A0D5BZS2"/>
<dbReference type="CDD" id="cd00082">
    <property type="entry name" value="HisKA"/>
    <property type="match status" value="1"/>
</dbReference>
<sequence>MNYCMKIKTKLFVGFLLIGCFIGTMGFTSIFQLQKTSEHLNLLDDNLETLKKSEKLLLHANKIQYYDEILTQSARNYAFTGDEKWEKRYFEIEPLLSEELSKALDLGNNIEKAFFTSVNDANSNLVNLELKAIESVKNGNLKNSVSILESQEYKNNKEIYQKNLMKYLENRNLEHQSIVEESTTDVDSSLELIFKDIIFGISLLGISIAITVTGFLVLGYFFSQSILKPLRKLENASQQIIDGNLDVKTEIYSKDEIGELSRSFEFMLNHLKKTTDIETQLSLQQNLRKALDESSIVSIIDKNGKIKYANDKFCKVSKYSKEELIGQRQDLLRSTKIHPPSFYADLWSTISKGKIWHGEICNTAKDGTLFWNDTTVIPFVNKDGKIFEYVSVRNDITQQKNLTQQLLHAERLGAIGELSSRMSHDIRNPLSIIQNEFELLKRKNILDEKQIERVSTSINRITHQLNDVLDYLRDTPLESQKFNLSNLLSKVLSSSEIPSGVKIKTSGDEIFMIGDENKMNIVLINLIYNAIQAVEDAGEIDVSMEKTSTEIIIKVTDSGPGITIKPLEKVFEPLITSKQKGTGLGLASVKNIITQHNGTISVKNNPTTFIIKIPQKEENDNSSNS</sequence>
<reference evidence="14 15" key="2">
    <citation type="journal article" date="2016" name="ISME J.">
        <title>Physiological and genomic characterization of two novel marine thaumarchaeal strains indicates niche differentiation.</title>
        <authorList>
            <person name="Bayer B."/>
            <person name="Vojvoda J."/>
            <person name="Offre P."/>
            <person name="Alves R.J."/>
            <person name="Elisabeth N.H."/>
            <person name="Garcia J.A."/>
            <person name="Volland J.M."/>
            <person name="Srivastava A."/>
            <person name="Schleper C."/>
            <person name="Herndl G.J."/>
        </authorList>
    </citation>
    <scope>NUCLEOTIDE SEQUENCE [LARGE SCALE GENOMIC DNA]</scope>
    <source>
        <strain evidence="14 15">NF5</strain>
    </source>
</reference>
<dbReference type="PRINTS" id="PR00344">
    <property type="entry name" value="BCTRLSENSOR"/>
</dbReference>
<dbReference type="InterPro" id="IPR036890">
    <property type="entry name" value="HATPase_C_sf"/>
</dbReference>
<keyword evidence="15" id="KW-1185">Reference proteome</keyword>
<dbReference type="InterPro" id="IPR005467">
    <property type="entry name" value="His_kinase_dom"/>
</dbReference>
<dbReference type="InterPro" id="IPR003661">
    <property type="entry name" value="HisK_dim/P_dom"/>
</dbReference>
<keyword evidence="7" id="KW-0067">ATP-binding</keyword>
<keyword evidence="3" id="KW-0597">Phosphoprotein</keyword>
<dbReference type="SUPFAM" id="SSF55874">
    <property type="entry name" value="ATPase domain of HSP90 chaperone/DNA topoisomerase II/histidine kinase"/>
    <property type="match status" value="1"/>
</dbReference>
<keyword evidence="4" id="KW-0808">Transferase</keyword>
<keyword evidence="9" id="KW-0812">Transmembrane</keyword>
<dbReference type="Pfam" id="PF00672">
    <property type="entry name" value="HAMP"/>
    <property type="match status" value="1"/>
</dbReference>
<dbReference type="InterPro" id="IPR035965">
    <property type="entry name" value="PAS-like_dom_sf"/>
</dbReference>
<dbReference type="Gene3D" id="3.30.565.10">
    <property type="entry name" value="Histidine kinase-like ATPase, C-terminal domain"/>
    <property type="match status" value="1"/>
</dbReference>
<dbReference type="Gene3D" id="6.10.340.10">
    <property type="match status" value="1"/>
</dbReference>
<dbReference type="Pfam" id="PF13426">
    <property type="entry name" value="PAS_9"/>
    <property type="match status" value="1"/>
</dbReference>
<dbReference type="CDD" id="cd06225">
    <property type="entry name" value="HAMP"/>
    <property type="match status" value="1"/>
</dbReference>
<keyword evidence="9" id="KW-1133">Transmembrane helix</keyword>
<feature type="domain" description="Histidine kinase" evidence="10">
    <location>
        <begin position="421"/>
        <end position="617"/>
    </location>
</feature>
<dbReference type="SMART" id="SM00304">
    <property type="entry name" value="HAMP"/>
    <property type="match status" value="1"/>
</dbReference>
<dbReference type="InterPro" id="IPR004358">
    <property type="entry name" value="Sig_transdc_His_kin-like_C"/>
</dbReference>
<reference evidence="15" key="1">
    <citation type="submission" date="2015-03" db="EMBL/GenBank/DDBJ databases">
        <title>Characterization of two novel Thaumarchaeota isolated from the Northern Adriatic Sea.</title>
        <authorList>
            <person name="Bayer B."/>
            <person name="Vojvoda J."/>
            <person name="Offre P."/>
            <person name="Srivastava A."/>
            <person name="Elisabeth N."/>
            <person name="Garcia J.A.L."/>
            <person name="Schleper C."/>
            <person name="Herndl G.J."/>
        </authorList>
    </citation>
    <scope>NUCLEOTIDE SEQUENCE [LARGE SCALE GENOMIC DNA]</scope>
    <source>
        <strain evidence="15">NF5</strain>
    </source>
</reference>
<dbReference type="CDD" id="cd00075">
    <property type="entry name" value="HATPase"/>
    <property type="match status" value="1"/>
</dbReference>
<dbReference type="SUPFAM" id="SSF158472">
    <property type="entry name" value="HAMP domain-like"/>
    <property type="match status" value="1"/>
</dbReference>
<dbReference type="PROSITE" id="PS50885">
    <property type="entry name" value="HAMP"/>
    <property type="match status" value="1"/>
</dbReference>
<dbReference type="GO" id="GO:0005524">
    <property type="term" value="F:ATP binding"/>
    <property type="evidence" value="ECO:0007669"/>
    <property type="project" value="UniProtKB-KW"/>
</dbReference>
<name>A0A0D5BZS2_9ARCH</name>
<dbReference type="HOGENOM" id="CLU_441899_0_0_2"/>
<evidence type="ECO:0000256" key="6">
    <source>
        <dbReference type="ARBA" id="ARBA00022777"/>
    </source>
</evidence>
<evidence type="ECO:0000313" key="15">
    <source>
        <dbReference type="Proteomes" id="UP000032408"/>
    </source>
</evidence>
<keyword evidence="9" id="KW-0472">Membrane</keyword>
<dbReference type="PROSITE" id="PS50112">
    <property type="entry name" value="PAS"/>
    <property type="match status" value="1"/>
</dbReference>
<evidence type="ECO:0000256" key="3">
    <source>
        <dbReference type="ARBA" id="ARBA00022553"/>
    </source>
</evidence>
<dbReference type="STRING" id="1580092.NADRNF5_0257"/>
<dbReference type="EMBL" id="CP011070">
    <property type="protein sequence ID" value="AJW69956.1"/>
    <property type="molecule type" value="Genomic_DNA"/>
</dbReference>
<dbReference type="KEGG" id="nin:NADRNF5_0257"/>
<evidence type="ECO:0000259" key="12">
    <source>
        <dbReference type="PROSITE" id="PS50113"/>
    </source>
</evidence>
<dbReference type="InterPro" id="IPR036097">
    <property type="entry name" value="HisK_dim/P_sf"/>
</dbReference>
<evidence type="ECO:0000256" key="1">
    <source>
        <dbReference type="ARBA" id="ARBA00000085"/>
    </source>
</evidence>
<dbReference type="Gene3D" id="3.30.450.20">
    <property type="entry name" value="PAS domain"/>
    <property type="match status" value="1"/>
</dbReference>
<dbReference type="SMART" id="SM00388">
    <property type="entry name" value="HisKA"/>
    <property type="match status" value="1"/>
</dbReference>
<evidence type="ECO:0000256" key="4">
    <source>
        <dbReference type="ARBA" id="ARBA00022679"/>
    </source>
</evidence>
<dbReference type="GO" id="GO:0000155">
    <property type="term" value="F:phosphorelay sensor kinase activity"/>
    <property type="evidence" value="ECO:0007669"/>
    <property type="project" value="InterPro"/>
</dbReference>
<dbReference type="CDD" id="cd00130">
    <property type="entry name" value="PAS"/>
    <property type="match status" value="1"/>
</dbReference>
<dbReference type="EC" id="2.7.13.3" evidence="2"/>
<evidence type="ECO:0000259" key="11">
    <source>
        <dbReference type="PROSITE" id="PS50112"/>
    </source>
</evidence>
<dbReference type="SUPFAM" id="SSF47384">
    <property type="entry name" value="Homodimeric domain of signal transducing histidine kinase"/>
    <property type="match status" value="1"/>
</dbReference>
<evidence type="ECO:0000256" key="9">
    <source>
        <dbReference type="SAM" id="Phobius"/>
    </source>
</evidence>